<reference evidence="1 2" key="1">
    <citation type="journal article" date="2019" name="Int. J. Syst. Evol. Microbiol.">
        <title>The Global Catalogue of Microorganisms (GCM) 10K type strain sequencing project: providing services to taxonomists for standard genome sequencing and annotation.</title>
        <authorList>
            <consortium name="The Broad Institute Genomics Platform"/>
            <consortium name="The Broad Institute Genome Sequencing Center for Infectious Disease"/>
            <person name="Wu L."/>
            <person name="Ma J."/>
        </authorList>
    </citation>
    <scope>NUCLEOTIDE SEQUENCE [LARGE SCALE GENOMIC DNA]</scope>
    <source>
        <strain evidence="1 2">JCM 14545</strain>
    </source>
</reference>
<evidence type="ECO:0000313" key="2">
    <source>
        <dbReference type="Proteomes" id="UP001501116"/>
    </source>
</evidence>
<dbReference type="EMBL" id="BAAANN010000063">
    <property type="protein sequence ID" value="GAA1992044.1"/>
    <property type="molecule type" value="Genomic_DNA"/>
</dbReference>
<comment type="caution">
    <text evidence="1">The sequence shown here is derived from an EMBL/GenBank/DDBJ whole genome shotgun (WGS) entry which is preliminary data.</text>
</comment>
<dbReference type="PROSITE" id="PS51257">
    <property type="entry name" value="PROKAR_LIPOPROTEIN"/>
    <property type="match status" value="1"/>
</dbReference>
<protein>
    <submittedName>
        <fullName evidence="1">DUF2771 family protein</fullName>
    </submittedName>
</protein>
<gene>
    <name evidence="1" type="ORF">GCM10009754_83610</name>
</gene>
<name>A0ABN2SU09_9PSEU</name>
<dbReference type="RefSeq" id="WP_344431501.1">
    <property type="nucleotide sequence ID" value="NZ_BAAANN010000063.1"/>
</dbReference>
<organism evidence="1 2">
    <name type="scientific">Amycolatopsis minnesotensis</name>
    <dbReference type="NCBI Taxonomy" id="337894"/>
    <lineage>
        <taxon>Bacteria</taxon>
        <taxon>Bacillati</taxon>
        <taxon>Actinomycetota</taxon>
        <taxon>Actinomycetes</taxon>
        <taxon>Pseudonocardiales</taxon>
        <taxon>Pseudonocardiaceae</taxon>
        <taxon>Amycolatopsis</taxon>
    </lineage>
</organism>
<evidence type="ECO:0000313" key="1">
    <source>
        <dbReference type="EMBL" id="GAA1992044.1"/>
    </source>
</evidence>
<keyword evidence="2" id="KW-1185">Reference proteome</keyword>
<accession>A0ABN2SU09</accession>
<dbReference type="Pfam" id="PF10969">
    <property type="entry name" value="DUF2771"/>
    <property type="match status" value="1"/>
</dbReference>
<dbReference type="InterPro" id="IPR024495">
    <property type="entry name" value="DUF2771"/>
</dbReference>
<sequence length="165" mass="17444">MRHRLLGLLPLGALALTGCGTPGPPEVTFFADGHAVNAEPLIHCDVTVQKCEQSEDGAPKLKVRPGKPVQISVPSDVTETPWLVNVQYANAKGELQPVKQEVFTSGKQYAYTATTPSPDDQLLVVEIQQVGVATSVNAAGKPNADAEGNPQLVARAVWSLQVQPG</sequence>
<dbReference type="Proteomes" id="UP001501116">
    <property type="component" value="Unassembled WGS sequence"/>
</dbReference>
<proteinExistence type="predicted"/>